<feature type="transmembrane region" description="Helical" evidence="1">
    <location>
        <begin position="207"/>
        <end position="227"/>
    </location>
</feature>
<dbReference type="InterPro" id="IPR005240">
    <property type="entry name" value="DUF389"/>
</dbReference>
<dbReference type="EMBL" id="QRGR01000036">
    <property type="protein sequence ID" value="RDV11918.1"/>
    <property type="molecule type" value="Genomic_DNA"/>
</dbReference>
<feature type="transmembrane region" description="Helical" evidence="1">
    <location>
        <begin position="234"/>
        <end position="256"/>
    </location>
</feature>
<evidence type="ECO:0000313" key="3">
    <source>
        <dbReference type="Proteomes" id="UP000256708"/>
    </source>
</evidence>
<feature type="transmembrane region" description="Helical" evidence="1">
    <location>
        <begin position="174"/>
        <end position="195"/>
    </location>
</feature>
<keyword evidence="1" id="KW-1133">Transmembrane helix</keyword>
<organism evidence="2 3">
    <name type="scientific">Pontibacter diazotrophicus</name>
    <dbReference type="NCBI Taxonomy" id="1400979"/>
    <lineage>
        <taxon>Bacteria</taxon>
        <taxon>Pseudomonadati</taxon>
        <taxon>Bacteroidota</taxon>
        <taxon>Cytophagia</taxon>
        <taxon>Cytophagales</taxon>
        <taxon>Hymenobacteraceae</taxon>
        <taxon>Pontibacter</taxon>
    </lineage>
</organism>
<feature type="transmembrane region" description="Helical" evidence="1">
    <location>
        <begin position="141"/>
        <end position="162"/>
    </location>
</feature>
<dbReference type="AlphaFoldDB" id="A0A3D8L3D0"/>
<feature type="transmembrane region" description="Helical" evidence="1">
    <location>
        <begin position="268"/>
        <end position="289"/>
    </location>
</feature>
<sequence length="307" mass="33387">MRLVTVKAPAGQGKDVVAIALEVGVSHVSVHQAKEHISDGREVTQDVVEVATATPKAKRFIENLMESSFYEPATYTFTVRHPESLFGSQPPETETHPITRPTTDVYEELWQFTKVTVSLVGRVFLSSVLLSYGMVKDMLPLIIAGLLFLPYHHHMLATGLGACISEWRLLRQGLLALLLTTALILLAGVCVAVFTKPPIGWEEFGSPVSGFFLSTAIGIAAGLGAVDDAGRRELIGLAATAHISVYPAWFGLKLVFGFDEGDKWIEHLLTFAINVTSLTLAAGITFALMRMKGGGIRRFVRQMGHAE</sequence>
<dbReference type="Pfam" id="PF04087">
    <property type="entry name" value="DUF389"/>
    <property type="match status" value="1"/>
</dbReference>
<dbReference type="RefSeq" id="WP_115567965.1">
    <property type="nucleotide sequence ID" value="NZ_QRGR01000036.1"/>
</dbReference>
<dbReference type="Proteomes" id="UP000256708">
    <property type="component" value="Unassembled WGS sequence"/>
</dbReference>
<evidence type="ECO:0000256" key="1">
    <source>
        <dbReference type="SAM" id="Phobius"/>
    </source>
</evidence>
<keyword evidence="1" id="KW-0472">Membrane</keyword>
<comment type="caution">
    <text evidence="2">The sequence shown here is derived from an EMBL/GenBank/DDBJ whole genome shotgun (WGS) entry which is preliminary data.</text>
</comment>
<reference evidence="3" key="1">
    <citation type="submission" date="2018-08" db="EMBL/GenBank/DDBJ databases">
        <authorList>
            <person name="Liu Z.-W."/>
            <person name="Du Z.-J."/>
        </authorList>
    </citation>
    <scope>NUCLEOTIDE SEQUENCE [LARGE SCALE GENOMIC DNA]</scope>
    <source>
        <strain evidence="3">H4X</strain>
    </source>
</reference>
<keyword evidence="1" id="KW-0812">Transmembrane</keyword>
<evidence type="ECO:0000313" key="2">
    <source>
        <dbReference type="EMBL" id="RDV11918.1"/>
    </source>
</evidence>
<name>A0A3D8L3D0_9BACT</name>
<protein>
    <recommendedName>
        <fullName evidence="4">DUF389 domain-containing protein</fullName>
    </recommendedName>
</protein>
<dbReference type="OrthoDB" id="849275at2"/>
<proteinExistence type="predicted"/>
<gene>
    <name evidence="2" type="ORF">DXT99_23110</name>
</gene>
<keyword evidence="3" id="KW-1185">Reference proteome</keyword>
<evidence type="ECO:0008006" key="4">
    <source>
        <dbReference type="Google" id="ProtNLM"/>
    </source>
</evidence>
<accession>A0A3D8L3D0</accession>